<name>A0ABW8FCX2_9ACTN</name>
<accession>A0ABW8FCX2</accession>
<sequence>MTTPQPYRLERFFLILGTISTATALAWWLLSFPMMGSYDPDRIITAQENLTVGLLEYSSVSNTKPGETLPFHATLYGSPAIDTPTPKGHKRKPYPAGAIVGARLNCSGSNVKCVSNSSEKKPVLRGGDKASWSWTIETPKAGYAEINLTITAYLDNTSTVIAEQLPVRQRIEIEKKDEGGGFFAFVSSFWKEVLAALTALGGLGGLLALRQARRSNAEDPIGDDSQRTNGATSSDGRASQSVNDRDSNTNGTPPASTPPSTSA</sequence>
<feature type="region of interest" description="Disordered" evidence="1">
    <location>
        <begin position="216"/>
        <end position="263"/>
    </location>
</feature>
<gene>
    <name evidence="3" type="ORF">ACIP2Z_12840</name>
</gene>
<keyword evidence="4" id="KW-1185">Reference proteome</keyword>
<organism evidence="3 4">
    <name type="scientific">Streptomyces iakyrus</name>
    <dbReference type="NCBI Taxonomy" id="68219"/>
    <lineage>
        <taxon>Bacteria</taxon>
        <taxon>Bacillati</taxon>
        <taxon>Actinomycetota</taxon>
        <taxon>Actinomycetes</taxon>
        <taxon>Kitasatosporales</taxon>
        <taxon>Streptomycetaceae</taxon>
        <taxon>Streptomyces</taxon>
    </lineage>
</organism>
<protein>
    <submittedName>
        <fullName evidence="3">Uncharacterized protein</fullName>
    </submittedName>
</protein>
<comment type="caution">
    <text evidence="3">The sequence shown here is derived from an EMBL/GenBank/DDBJ whole genome shotgun (WGS) entry which is preliminary data.</text>
</comment>
<evidence type="ECO:0000256" key="2">
    <source>
        <dbReference type="SAM" id="Phobius"/>
    </source>
</evidence>
<feature type="compositionally biased region" description="Low complexity" evidence="1">
    <location>
        <begin position="248"/>
        <end position="263"/>
    </location>
</feature>
<proteinExistence type="predicted"/>
<dbReference type="RefSeq" id="WP_402072255.1">
    <property type="nucleotide sequence ID" value="NZ_JBIVGG010000005.1"/>
</dbReference>
<keyword evidence="2" id="KW-1133">Transmembrane helix</keyword>
<dbReference type="EMBL" id="JBIVGG010000005">
    <property type="protein sequence ID" value="MFJ4079833.1"/>
    <property type="molecule type" value="Genomic_DNA"/>
</dbReference>
<dbReference type="Proteomes" id="UP001617511">
    <property type="component" value="Unassembled WGS sequence"/>
</dbReference>
<evidence type="ECO:0000256" key="1">
    <source>
        <dbReference type="SAM" id="MobiDB-lite"/>
    </source>
</evidence>
<keyword evidence="2" id="KW-0472">Membrane</keyword>
<evidence type="ECO:0000313" key="4">
    <source>
        <dbReference type="Proteomes" id="UP001617511"/>
    </source>
</evidence>
<feature type="transmembrane region" description="Helical" evidence="2">
    <location>
        <begin position="12"/>
        <end position="30"/>
    </location>
</feature>
<feature type="compositionally biased region" description="Polar residues" evidence="1">
    <location>
        <begin position="227"/>
        <end position="242"/>
    </location>
</feature>
<evidence type="ECO:0000313" key="3">
    <source>
        <dbReference type="EMBL" id="MFJ4079833.1"/>
    </source>
</evidence>
<keyword evidence="2" id="KW-0812">Transmembrane</keyword>
<reference evidence="3 4" key="1">
    <citation type="submission" date="2024-10" db="EMBL/GenBank/DDBJ databases">
        <title>The Natural Products Discovery Center: Release of the First 8490 Sequenced Strains for Exploring Actinobacteria Biosynthetic Diversity.</title>
        <authorList>
            <person name="Kalkreuter E."/>
            <person name="Kautsar S.A."/>
            <person name="Yang D."/>
            <person name="Bader C.D."/>
            <person name="Teijaro C.N."/>
            <person name="Fluegel L."/>
            <person name="Davis C.M."/>
            <person name="Simpson J.R."/>
            <person name="Lauterbach L."/>
            <person name="Steele A.D."/>
            <person name="Gui C."/>
            <person name="Meng S."/>
            <person name="Li G."/>
            <person name="Viehrig K."/>
            <person name="Ye F."/>
            <person name="Su P."/>
            <person name="Kiefer A.F."/>
            <person name="Nichols A."/>
            <person name="Cepeda A.J."/>
            <person name="Yan W."/>
            <person name="Fan B."/>
            <person name="Jiang Y."/>
            <person name="Adhikari A."/>
            <person name="Zheng C.-J."/>
            <person name="Schuster L."/>
            <person name="Cowan T.M."/>
            <person name="Smanski M.J."/>
            <person name="Chevrette M.G."/>
            <person name="De Carvalho L.P.S."/>
            <person name="Shen B."/>
        </authorList>
    </citation>
    <scope>NUCLEOTIDE SEQUENCE [LARGE SCALE GENOMIC DNA]</scope>
    <source>
        <strain evidence="3 4">NPDC089932</strain>
    </source>
</reference>